<evidence type="ECO:0000313" key="3">
    <source>
        <dbReference type="EMBL" id="CAK7228042.1"/>
    </source>
</evidence>
<sequence>MEAVVDNTSTITTSSFVYSRRYLDWNRYTFQYHTVGNGLFDLSGGLNATEQITSIRTQQRLGTVYGCVPEFYCQTCVPFGDPTSIFTLLSDALSETVVRPSRNTTARMIFSNTGSVRFDMYKGPFTYDDNFIVSPFRNVFRFVADVLFADANNLLDQLNNGGADKRDIDAKISGFHLDSIHPSQLFGRDACVDPIIGLDRRKATGTPGLGIARRQAAAPETAGYTTTDDFGTDGDDTKHSTIPSHSIPNYFMATGGYPETGNPDTVDVIFVDFIESYILSYLGPSYSTEKKLGNIDVYKAER</sequence>
<reference evidence="3 4" key="1">
    <citation type="submission" date="2024-01" db="EMBL/GenBank/DDBJ databases">
        <authorList>
            <person name="Allen C."/>
            <person name="Tagirdzhanova G."/>
        </authorList>
    </citation>
    <scope>NUCLEOTIDE SEQUENCE [LARGE SCALE GENOMIC DNA]</scope>
</reference>
<feature type="region of interest" description="Disordered" evidence="1">
    <location>
        <begin position="214"/>
        <end position="242"/>
    </location>
</feature>
<evidence type="ECO:0000256" key="1">
    <source>
        <dbReference type="SAM" id="MobiDB-lite"/>
    </source>
</evidence>
<evidence type="ECO:0000313" key="4">
    <source>
        <dbReference type="Proteomes" id="UP001642406"/>
    </source>
</evidence>
<name>A0ABP0C7P6_9PEZI</name>
<dbReference type="Pfam" id="PF21953">
    <property type="entry name" value="NadN_nucleosid_C"/>
    <property type="match status" value="1"/>
</dbReference>
<dbReference type="Gene3D" id="3.90.780.10">
    <property type="entry name" value="5'-Nucleotidase, C-terminal domain"/>
    <property type="match status" value="1"/>
</dbReference>
<dbReference type="Proteomes" id="UP001642406">
    <property type="component" value="Unassembled WGS sequence"/>
</dbReference>
<accession>A0ABP0C7P6</accession>
<dbReference type="InterPro" id="IPR053828">
    <property type="entry name" value="Nucleosidase_C"/>
</dbReference>
<feature type="domain" description="Putative 5'-nucleotidase C-terminal" evidence="2">
    <location>
        <begin position="72"/>
        <end position="279"/>
    </location>
</feature>
<organism evidence="3 4">
    <name type="scientific">Sporothrix bragantina</name>
    <dbReference type="NCBI Taxonomy" id="671064"/>
    <lineage>
        <taxon>Eukaryota</taxon>
        <taxon>Fungi</taxon>
        <taxon>Dikarya</taxon>
        <taxon>Ascomycota</taxon>
        <taxon>Pezizomycotina</taxon>
        <taxon>Sordariomycetes</taxon>
        <taxon>Sordariomycetidae</taxon>
        <taxon>Ophiostomatales</taxon>
        <taxon>Ophiostomataceae</taxon>
        <taxon>Sporothrix</taxon>
    </lineage>
</organism>
<dbReference type="EMBL" id="CAWUHC010000069">
    <property type="protein sequence ID" value="CAK7228042.1"/>
    <property type="molecule type" value="Genomic_DNA"/>
</dbReference>
<gene>
    <name evidence="3" type="ORF">SBRCBS47491_006770</name>
</gene>
<dbReference type="SUPFAM" id="SSF55816">
    <property type="entry name" value="5'-nucleotidase (syn. UDP-sugar hydrolase), C-terminal domain"/>
    <property type="match status" value="1"/>
</dbReference>
<keyword evidence="4" id="KW-1185">Reference proteome</keyword>
<proteinExistence type="predicted"/>
<protein>
    <recommendedName>
        <fullName evidence="2">Putative 5'-nucleotidase C-terminal domain-containing protein</fullName>
    </recommendedName>
</protein>
<dbReference type="InterPro" id="IPR036907">
    <property type="entry name" value="5'-Nucleotdase_C_sf"/>
</dbReference>
<evidence type="ECO:0000259" key="2">
    <source>
        <dbReference type="Pfam" id="PF21953"/>
    </source>
</evidence>
<comment type="caution">
    <text evidence="3">The sequence shown here is derived from an EMBL/GenBank/DDBJ whole genome shotgun (WGS) entry which is preliminary data.</text>
</comment>